<evidence type="ECO:0000256" key="5">
    <source>
        <dbReference type="ARBA" id="ARBA00022723"/>
    </source>
</evidence>
<sequence>MESMEQNLYALKVPQLKALSKSCKLRTNLKKAELIDHLLKFITDQIGSGSDYSSPENLPLINQNARENATECITYLFNKAMNGAPLPLFEDLIQAKYYNKNLDSVKTSIGTSVVTKHPINIIADNKRQSGSPYANTLHFEESPFYKLEKLIPESAQKIYVTNGRGTCTIRFQLDQKDFEALTTDKHKRLYLLCGAVNVLGTRGTETIQFPSPNELQMNSRVVKANLKGIKNKKGTTKPADITGYLTKNNNMNTFQFIYAFTTTEYLLYIYIVKVIPPEDILKKILKQPKTPKAATILYLKQTINEDSDEDIVTTSTVMSLSCPISYMRMKYPVKSVACKHLQCFDALWFLHSQIQIPTWQCPVCAIPIQLEKLAINEFVEEILGASDETVEQVKLFADGSWEPIINDNDSSDGDSDIENQLKKHKKASASHNIAMFQSFLSRGKPETPQETTSTATTQKKNSDEHLVISLDSDDEQDIPLNNTTNNDSIRPVATYLETERTVSKSLDPKNNLDLSTIKSFGSDSSATFLSYPPQRNPTIIYDDDDDDANSTYSTPLKQNSNPKDFATRHPSILQKQIKFPQYLQTKPLNKDDTNETFTPSAQPATERMTSTSSQSTVIMTDPSIGLSSENPTVVNNETPEPISSSEGSTSISQGTTEQPPSNPELPVLPTLPSVSKDDSSTLHTEHTTEPVQNDQNRVSSLGLSMAAKPIVAPFQPRRNYSTTLPQKRNLSRSSASSMSNES</sequence>
<feature type="compositionally biased region" description="Low complexity" evidence="12">
    <location>
        <begin position="446"/>
        <end position="458"/>
    </location>
</feature>
<feature type="compositionally biased region" description="Polar residues" evidence="12">
    <location>
        <begin position="549"/>
        <end position="562"/>
    </location>
</feature>
<keyword evidence="6 11" id="KW-0863">Zinc-finger</keyword>
<keyword evidence="4" id="KW-0808">Transferase</keyword>
<dbReference type="Proteomes" id="UP000750334">
    <property type="component" value="Unassembled WGS sequence"/>
</dbReference>
<evidence type="ECO:0000256" key="2">
    <source>
        <dbReference type="ARBA" id="ARBA00004718"/>
    </source>
</evidence>
<dbReference type="AlphaFoldDB" id="A0A9P6WBH1"/>
<feature type="compositionally biased region" description="Polar residues" evidence="12">
    <location>
        <begin position="625"/>
        <end position="636"/>
    </location>
</feature>
<dbReference type="InterPro" id="IPR013083">
    <property type="entry name" value="Znf_RING/FYVE/PHD"/>
</dbReference>
<evidence type="ECO:0000256" key="8">
    <source>
        <dbReference type="ARBA" id="ARBA00022833"/>
    </source>
</evidence>
<dbReference type="InterPro" id="IPR038654">
    <property type="entry name" value="PINIT_sf"/>
</dbReference>
<dbReference type="Pfam" id="PF02891">
    <property type="entry name" value="zf-MIZ"/>
    <property type="match status" value="1"/>
</dbReference>
<feature type="compositionally biased region" description="Polar residues" evidence="12">
    <location>
        <begin position="595"/>
        <end position="618"/>
    </location>
</feature>
<comment type="similarity">
    <text evidence="3">Belongs to the PIAS family.</text>
</comment>
<protein>
    <recommendedName>
        <fullName evidence="10">E3 SUMO-protein transferase SIZ2</fullName>
    </recommendedName>
</protein>
<evidence type="ECO:0000256" key="10">
    <source>
        <dbReference type="ARBA" id="ARBA00083459"/>
    </source>
</evidence>
<feature type="compositionally biased region" description="Polar residues" evidence="12">
    <location>
        <begin position="718"/>
        <end position="728"/>
    </location>
</feature>
<dbReference type="GO" id="GO:0016925">
    <property type="term" value="P:protein sumoylation"/>
    <property type="evidence" value="ECO:0007669"/>
    <property type="project" value="TreeGrafter"/>
</dbReference>
<dbReference type="GO" id="GO:0016874">
    <property type="term" value="F:ligase activity"/>
    <property type="evidence" value="ECO:0007669"/>
    <property type="project" value="UniProtKB-KW"/>
</dbReference>
<dbReference type="InterPro" id="IPR004181">
    <property type="entry name" value="Znf_MIZ"/>
</dbReference>
<proteinExistence type="inferred from homology"/>
<evidence type="ECO:0000259" key="14">
    <source>
        <dbReference type="PROSITE" id="PS51466"/>
    </source>
</evidence>
<dbReference type="Gene3D" id="2.60.120.780">
    <property type="entry name" value="PINIT domain"/>
    <property type="match status" value="1"/>
</dbReference>
<dbReference type="PANTHER" id="PTHR10782:SF4">
    <property type="entry name" value="TONALLI, ISOFORM E"/>
    <property type="match status" value="1"/>
</dbReference>
<organism evidence="15 16">
    <name type="scientific">Maudiozyma exigua</name>
    <name type="common">Yeast</name>
    <name type="synonym">Kazachstania exigua</name>
    <dbReference type="NCBI Taxonomy" id="34358"/>
    <lineage>
        <taxon>Eukaryota</taxon>
        <taxon>Fungi</taxon>
        <taxon>Dikarya</taxon>
        <taxon>Ascomycota</taxon>
        <taxon>Saccharomycotina</taxon>
        <taxon>Saccharomycetes</taxon>
        <taxon>Saccharomycetales</taxon>
        <taxon>Saccharomycetaceae</taxon>
        <taxon>Maudiozyma</taxon>
    </lineage>
</organism>
<evidence type="ECO:0000256" key="11">
    <source>
        <dbReference type="PROSITE-ProRule" id="PRU00452"/>
    </source>
</evidence>
<keyword evidence="7" id="KW-0833">Ubl conjugation pathway</keyword>
<evidence type="ECO:0000256" key="7">
    <source>
        <dbReference type="ARBA" id="ARBA00022786"/>
    </source>
</evidence>
<keyword evidence="5" id="KW-0479">Metal-binding</keyword>
<reference evidence="15 16" key="1">
    <citation type="submission" date="2020-11" db="EMBL/GenBank/DDBJ databases">
        <title>Kefir isolates.</title>
        <authorList>
            <person name="Marcisauskas S."/>
            <person name="Kim Y."/>
            <person name="Blasche S."/>
        </authorList>
    </citation>
    <scope>NUCLEOTIDE SEQUENCE [LARGE SCALE GENOMIC DNA]</scope>
    <source>
        <strain evidence="15 16">OG2</strain>
    </source>
</reference>
<dbReference type="PANTHER" id="PTHR10782">
    <property type="entry name" value="ZINC FINGER MIZ DOMAIN-CONTAINING PROTEIN"/>
    <property type="match status" value="1"/>
</dbReference>
<dbReference type="EMBL" id="PUHR01000087">
    <property type="protein sequence ID" value="KAG0667914.1"/>
    <property type="molecule type" value="Genomic_DNA"/>
</dbReference>
<dbReference type="SUPFAM" id="SSF57850">
    <property type="entry name" value="RING/U-box"/>
    <property type="match status" value="1"/>
</dbReference>
<dbReference type="Pfam" id="PF14324">
    <property type="entry name" value="PINIT"/>
    <property type="match status" value="1"/>
</dbReference>
<feature type="compositionally biased region" description="Basic and acidic residues" evidence="12">
    <location>
        <begin position="675"/>
        <end position="688"/>
    </location>
</feature>
<dbReference type="OrthoDB" id="28127at2759"/>
<dbReference type="GO" id="GO:0061665">
    <property type="term" value="F:SUMO ligase activity"/>
    <property type="evidence" value="ECO:0007669"/>
    <property type="project" value="TreeGrafter"/>
</dbReference>
<keyword evidence="8" id="KW-0862">Zinc</keyword>
<dbReference type="InterPro" id="IPR036361">
    <property type="entry name" value="SAP_dom_sf"/>
</dbReference>
<feature type="region of interest" description="Disordered" evidence="12">
    <location>
        <begin position="580"/>
        <end position="742"/>
    </location>
</feature>
<dbReference type="PROSITE" id="PS51044">
    <property type="entry name" value="ZF_SP_RING"/>
    <property type="match status" value="1"/>
</dbReference>
<evidence type="ECO:0000313" key="15">
    <source>
        <dbReference type="EMBL" id="KAG0667914.1"/>
    </source>
</evidence>
<dbReference type="GO" id="GO:1990683">
    <property type="term" value="P:DNA double-strand break attachment to nuclear envelope"/>
    <property type="evidence" value="ECO:0007669"/>
    <property type="project" value="UniProtKB-ARBA"/>
</dbReference>
<comment type="caution">
    <text evidence="15">The sequence shown here is derived from an EMBL/GenBank/DDBJ whole genome shotgun (WGS) entry which is preliminary data.</text>
</comment>
<feature type="compositionally biased region" description="Polar residues" evidence="12">
    <location>
        <begin position="689"/>
        <end position="702"/>
    </location>
</feature>
<evidence type="ECO:0000256" key="1">
    <source>
        <dbReference type="ARBA" id="ARBA00004123"/>
    </source>
</evidence>
<gene>
    <name evidence="15" type="primary">SIZ1</name>
    <name evidence="15" type="ORF">C6P45_005237</name>
</gene>
<dbReference type="GO" id="GO:0007059">
    <property type="term" value="P:chromosome segregation"/>
    <property type="evidence" value="ECO:0007669"/>
    <property type="project" value="UniProtKB-ARBA"/>
</dbReference>
<feature type="region of interest" description="Disordered" evidence="12">
    <location>
        <begin position="538"/>
        <end position="566"/>
    </location>
</feature>
<evidence type="ECO:0000259" key="13">
    <source>
        <dbReference type="PROSITE" id="PS51044"/>
    </source>
</evidence>
<keyword evidence="15" id="KW-0436">Ligase</keyword>
<comment type="subcellular location">
    <subcellularLocation>
        <location evidence="1">Nucleus</location>
    </subcellularLocation>
</comment>
<feature type="region of interest" description="Disordered" evidence="12">
    <location>
        <begin position="405"/>
        <end position="463"/>
    </location>
</feature>
<dbReference type="GO" id="GO:0000785">
    <property type="term" value="C:chromatin"/>
    <property type="evidence" value="ECO:0007669"/>
    <property type="project" value="TreeGrafter"/>
</dbReference>
<dbReference type="InterPro" id="IPR023321">
    <property type="entry name" value="PINIT"/>
</dbReference>
<keyword evidence="16" id="KW-1185">Reference proteome</keyword>
<dbReference type="Gene3D" id="1.10.720.30">
    <property type="entry name" value="SAP domain"/>
    <property type="match status" value="1"/>
</dbReference>
<keyword evidence="9" id="KW-0539">Nucleus</keyword>
<accession>A0A9P6WBH1</accession>
<dbReference type="PROSITE" id="PS51466">
    <property type="entry name" value="PINIT"/>
    <property type="match status" value="1"/>
</dbReference>
<dbReference type="FunFam" id="3.30.40.10:FF:000247">
    <property type="entry name" value="Uncharacterized protein, isoform B"/>
    <property type="match status" value="1"/>
</dbReference>
<evidence type="ECO:0000256" key="4">
    <source>
        <dbReference type="ARBA" id="ARBA00022679"/>
    </source>
</evidence>
<evidence type="ECO:0000256" key="6">
    <source>
        <dbReference type="ARBA" id="ARBA00022771"/>
    </source>
</evidence>
<name>A0A9P6WBH1_MAUEX</name>
<feature type="compositionally biased region" description="Low complexity" evidence="12">
    <location>
        <begin position="637"/>
        <end position="658"/>
    </location>
</feature>
<dbReference type="GO" id="GO:0008270">
    <property type="term" value="F:zinc ion binding"/>
    <property type="evidence" value="ECO:0007669"/>
    <property type="project" value="UniProtKB-KW"/>
</dbReference>
<evidence type="ECO:0000256" key="3">
    <source>
        <dbReference type="ARBA" id="ARBA00005383"/>
    </source>
</evidence>
<evidence type="ECO:0000313" key="16">
    <source>
        <dbReference type="Proteomes" id="UP000750334"/>
    </source>
</evidence>
<evidence type="ECO:0000256" key="9">
    <source>
        <dbReference type="ARBA" id="ARBA00023242"/>
    </source>
</evidence>
<dbReference type="SUPFAM" id="SSF68906">
    <property type="entry name" value="SAP domain"/>
    <property type="match status" value="1"/>
</dbReference>
<evidence type="ECO:0000256" key="12">
    <source>
        <dbReference type="SAM" id="MobiDB-lite"/>
    </source>
</evidence>
<feature type="domain" description="PINIT" evidence="14">
    <location>
        <begin position="125"/>
        <end position="275"/>
    </location>
</feature>
<feature type="compositionally biased region" description="Low complexity" evidence="12">
    <location>
        <begin position="731"/>
        <end position="742"/>
    </location>
</feature>
<comment type="pathway">
    <text evidence="2">Protein modification; protein sumoylation.</text>
</comment>
<dbReference type="Gene3D" id="3.30.40.10">
    <property type="entry name" value="Zinc/RING finger domain, C3HC4 (zinc finger)"/>
    <property type="match status" value="1"/>
</dbReference>
<dbReference type="GO" id="GO:0005634">
    <property type="term" value="C:nucleus"/>
    <property type="evidence" value="ECO:0007669"/>
    <property type="project" value="UniProtKB-SubCell"/>
</dbReference>
<feature type="domain" description="SP-RING-type" evidence="13">
    <location>
        <begin position="307"/>
        <end position="392"/>
    </location>
</feature>